<keyword evidence="2 4" id="KW-0862">Zinc</keyword>
<evidence type="ECO:0000256" key="2">
    <source>
        <dbReference type="ARBA" id="ARBA00022833"/>
    </source>
</evidence>
<feature type="compositionally biased region" description="Basic and acidic residues" evidence="5">
    <location>
        <begin position="186"/>
        <end position="206"/>
    </location>
</feature>
<evidence type="ECO:0000313" key="7">
    <source>
        <dbReference type="Proteomes" id="UP001652625"/>
    </source>
</evidence>
<dbReference type="GeneID" id="136071932"/>
<evidence type="ECO:0000313" key="8">
    <source>
        <dbReference type="RefSeq" id="XP_065653844.1"/>
    </source>
</evidence>
<feature type="region of interest" description="Disordered" evidence="5">
    <location>
        <begin position="323"/>
        <end position="366"/>
    </location>
</feature>
<dbReference type="CDD" id="cd09358">
    <property type="entry name" value="LIM_Mical_like"/>
    <property type="match status" value="1"/>
</dbReference>
<feature type="region of interest" description="Disordered" evidence="5">
    <location>
        <begin position="186"/>
        <end position="207"/>
    </location>
</feature>
<dbReference type="SMART" id="SM00132">
    <property type="entry name" value="LIM"/>
    <property type="match status" value="1"/>
</dbReference>
<dbReference type="Pfam" id="PF00412">
    <property type="entry name" value="LIM"/>
    <property type="match status" value="1"/>
</dbReference>
<name>A0ABM4BX86_HYDVU</name>
<dbReference type="InterPro" id="IPR001781">
    <property type="entry name" value="Znf_LIM"/>
</dbReference>
<feature type="compositionally biased region" description="Polar residues" evidence="5">
    <location>
        <begin position="78"/>
        <end position="90"/>
    </location>
</feature>
<feature type="compositionally biased region" description="Polar residues" evidence="5">
    <location>
        <begin position="336"/>
        <end position="352"/>
    </location>
</feature>
<feature type="compositionally biased region" description="Basic and acidic residues" evidence="5">
    <location>
        <begin position="323"/>
        <end position="335"/>
    </location>
</feature>
<feature type="region of interest" description="Disordered" evidence="5">
    <location>
        <begin position="1"/>
        <end position="152"/>
    </location>
</feature>
<proteinExistence type="predicted"/>
<dbReference type="Proteomes" id="UP001652625">
    <property type="component" value="Chromosome 05"/>
</dbReference>
<evidence type="ECO:0000256" key="4">
    <source>
        <dbReference type="PROSITE-ProRule" id="PRU00125"/>
    </source>
</evidence>
<sequence length="366" mass="41328">MGTQSDEEPKRRQRPTRSRQRSESEEETEHQNNIHTKEENGETPSSINTEDKENENDTFPCKEAPEESHKPAEKKSSFQKSHSVAPSSSTELRKASFQKKTASIDENNRKNSFNERPGWSSSTKVEHERVPIHTVARKESIDTEEKHTTSSLRANWERKASNSTPINKTKAFGGSTGAAVMRAQFEKQRSNSYTRKESVDSEDAKRPSASLLKNRFEKMNTEPVVKRNFVINKDNANSTVKKFQPGGAISSKCFACGKTVYPVEKLEADKMLFHKFCFKCVTCNRTVGLGNYAALEGKIYCKPHLKQLFKLKGNYDEGFGREQRKSDWLKKDNPSENRSGSSVDSSVCNNADRNGDIGEVIENGEE</sequence>
<dbReference type="SUPFAM" id="SSF57716">
    <property type="entry name" value="Glucocorticoid receptor-like (DNA-binding domain)"/>
    <property type="match status" value="2"/>
</dbReference>
<reference evidence="8" key="1">
    <citation type="submission" date="2025-08" db="UniProtKB">
        <authorList>
            <consortium name="RefSeq"/>
        </authorList>
    </citation>
    <scope>IDENTIFICATION</scope>
</reference>
<dbReference type="PANTHER" id="PTHR24206">
    <property type="entry name" value="OS06G0237300 PROTEIN"/>
    <property type="match status" value="1"/>
</dbReference>
<evidence type="ECO:0000256" key="1">
    <source>
        <dbReference type="ARBA" id="ARBA00022723"/>
    </source>
</evidence>
<feature type="compositionally biased region" description="Basic and acidic residues" evidence="5">
    <location>
        <begin position="29"/>
        <end position="40"/>
    </location>
</feature>
<dbReference type="RefSeq" id="XP_065653844.1">
    <property type="nucleotide sequence ID" value="XM_065797772.1"/>
</dbReference>
<evidence type="ECO:0000256" key="5">
    <source>
        <dbReference type="SAM" id="MobiDB-lite"/>
    </source>
</evidence>
<feature type="domain" description="LIM zinc-binding" evidence="6">
    <location>
        <begin position="251"/>
        <end position="311"/>
    </location>
</feature>
<keyword evidence="1 4" id="KW-0479">Metal-binding</keyword>
<evidence type="ECO:0000259" key="6">
    <source>
        <dbReference type="PROSITE" id="PS50023"/>
    </source>
</evidence>
<evidence type="ECO:0000256" key="3">
    <source>
        <dbReference type="ARBA" id="ARBA00023038"/>
    </source>
</evidence>
<organism evidence="7 8">
    <name type="scientific">Hydra vulgaris</name>
    <name type="common">Hydra</name>
    <name type="synonym">Hydra attenuata</name>
    <dbReference type="NCBI Taxonomy" id="6087"/>
    <lineage>
        <taxon>Eukaryota</taxon>
        <taxon>Metazoa</taxon>
        <taxon>Cnidaria</taxon>
        <taxon>Hydrozoa</taxon>
        <taxon>Hydroidolina</taxon>
        <taxon>Anthoathecata</taxon>
        <taxon>Aplanulata</taxon>
        <taxon>Hydridae</taxon>
        <taxon>Hydra</taxon>
    </lineage>
</organism>
<feature type="compositionally biased region" description="Basic and acidic residues" evidence="5">
    <location>
        <begin position="124"/>
        <end position="148"/>
    </location>
</feature>
<gene>
    <name evidence="8" type="primary">LOC136071932</name>
</gene>
<dbReference type="Gene3D" id="2.10.110.10">
    <property type="entry name" value="Cysteine Rich Protein"/>
    <property type="match status" value="1"/>
</dbReference>
<keyword evidence="7" id="KW-1185">Reference proteome</keyword>
<feature type="compositionally biased region" description="Basic and acidic residues" evidence="5">
    <location>
        <begin position="102"/>
        <end position="113"/>
    </location>
</feature>
<keyword evidence="3 4" id="KW-0440">LIM domain</keyword>
<accession>A0ABM4BX86</accession>
<dbReference type="PROSITE" id="PS00478">
    <property type="entry name" value="LIM_DOMAIN_1"/>
    <property type="match status" value="1"/>
</dbReference>
<feature type="compositionally biased region" description="Basic and acidic residues" evidence="5">
    <location>
        <begin position="63"/>
        <end position="76"/>
    </location>
</feature>
<protein>
    <submittedName>
        <fullName evidence="8">LIM domain and actin-binding protein 1-like</fullName>
    </submittedName>
</protein>
<dbReference type="PROSITE" id="PS50023">
    <property type="entry name" value="LIM_DOMAIN_2"/>
    <property type="match status" value="1"/>
</dbReference>